<sequence length="73" mass="8260">STPNRLLLLPSTVVMMCPKMVPLECLSCLISLEMHPVTAVTIYRSAPYGTDRTPLVYCSVNWLPWLRRNSLPI</sequence>
<feature type="non-terminal residue" evidence="1">
    <location>
        <position position="1"/>
    </location>
</feature>
<organism evidence="1 2">
    <name type="scientific">Perkinsus olseni</name>
    <name type="common">Perkinsus atlanticus</name>
    <dbReference type="NCBI Taxonomy" id="32597"/>
    <lineage>
        <taxon>Eukaryota</taxon>
        <taxon>Sar</taxon>
        <taxon>Alveolata</taxon>
        <taxon>Perkinsozoa</taxon>
        <taxon>Perkinsea</taxon>
        <taxon>Perkinsida</taxon>
        <taxon>Perkinsidae</taxon>
        <taxon>Perkinsus</taxon>
    </lineage>
</organism>
<accession>A0A7J6RUD3</accession>
<dbReference type="EMBL" id="JABANM010019859">
    <property type="protein sequence ID" value="KAF4723792.1"/>
    <property type="molecule type" value="Genomic_DNA"/>
</dbReference>
<dbReference type="Proteomes" id="UP000574390">
    <property type="component" value="Unassembled WGS sequence"/>
</dbReference>
<proteinExistence type="predicted"/>
<name>A0A7J6RUD3_PEROL</name>
<feature type="non-terminal residue" evidence="1">
    <location>
        <position position="73"/>
    </location>
</feature>
<evidence type="ECO:0000313" key="2">
    <source>
        <dbReference type="Proteomes" id="UP000574390"/>
    </source>
</evidence>
<dbReference type="AlphaFoldDB" id="A0A7J6RUD3"/>
<protein>
    <submittedName>
        <fullName evidence="1">Uncharacterized protein</fullName>
    </submittedName>
</protein>
<evidence type="ECO:0000313" key="1">
    <source>
        <dbReference type="EMBL" id="KAF4723792.1"/>
    </source>
</evidence>
<reference evidence="1 2" key="1">
    <citation type="submission" date="2020-04" db="EMBL/GenBank/DDBJ databases">
        <title>Perkinsus olseni comparative genomics.</title>
        <authorList>
            <person name="Bogema D.R."/>
        </authorList>
    </citation>
    <scope>NUCLEOTIDE SEQUENCE [LARGE SCALE GENOMIC DNA]</scope>
    <source>
        <strain evidence="1">ATCC PRA-205</strain>
    </source>
</reference>
<comment type="caution">
    <text evidence="1">The sequence shown here is derived from an EMBL/GenBank/DDBJ whole genome shotgun (WGS) entry which is preliminary data.</text>
</comment>
<gene>
    <name evidence="1" type="ORF">FOZ62_008297</name>
</gene>